<dbReference type="PANTHER" id="PTHR43791">
    <property type="entry name" value="PERMEASE-RELATED"/>
    <property type="match status" value="1"/>
</dbReference>
<dbReference type="InterPro" id="IPR020846">
    <property type="entry name" value="MFS_dom"/>
</dbReference>
<evidence type="ECO:0000256" key="4">
    <source>
        <dbReference type="ARBA" id="ARBA00022989"/>
    </source>
</evidence>
<accession>A0A0D2A5I2</accession>
<dbReference type="FunFam" id="1.20.1250.20:FF:000057">
    <property type="entry name" value="MFS general substrate transporter"/>
    <property type="match status" value="1"/>
</dbReference>
<dbReference type="Pfam" id="PF07690">
    <property type="entry name" value="MFS_1"/>
    <property type="match status" value="1"/>
</dbReference>
<feature type="transmembrane region" description="Helical" evidence="6">
    <location>
        <begin position="274"/>
        <end position="292"/>
    </location>
</feature>
<feature type="transmembrane region" description="Helical" evidence="6">
    <location>
        <begin position="428"/>
        <end position="449"/>
    </location>
</feature>
<dbReference type="EMBL" id="KN847552">
    <property type="protein sequence ID" value="KIW01978.1"/>
    <property type="molecule type" value="Genomic_DNA"/>
</dbReference>
<evidence type="ECO:0000256" key="2">
    <source>
        <dbReference type="ARBA" id="ARBA00022448"/>
    </source>
</evidence>
<feature type="transmembrane region" description="Helical" evidence="6">
    <location>
        <begin position="362"/>
        <end position="383"/>
    </location>
</feature>
<feature type="transmembrane region" description="Helical" evidence="6">
    <location>
        <begin position="41"/>
        <end position="58"/>
    </location>
</feature>
<comment type="subcellular location">
    <subcellularLocation>
        <location evidence="1">Membrane</location>
        <topology evidence="1">Multi-pass membrane protein</topology>
    </subcellularLocation>
</comment>
<keyword evidence="9" id="KW-1185">Reference proteome</keyword>
<evidence type="ECO:0000313" key="9">
    <source>
        <dbReference type="Proteomes" id="UP000053259"/>
    </source>
</evidence>
<dbReference type="VEuPathDB" id="FungiDB:PV09_06813"/>
<reference evidence="8 9" key="1">
    <citation type="submission" date="2015-01" db="EMBL/GenBank/DDBJ databases">
        <title>The Genome Sequence of Ochroconis gallopava CBS43764.</title>
        <authorList>
            <consortium name="The Broad Institute Genomics Platform"/>
            <person name="Cuomo C."/>
            <person name="de Hoog S."/>
            <person name="Gorbushina A."/>
            <person name="Stielow B."/>
            <person name="Teixiera M."/>
            <person name="Abouelleil A."/>
            <person name="Chapman S.B."/>
            <person name="Priest M."/>
            <person name="Young S.K."/>
            <person name="Wortman J."/>
            <person name="Nusbaum C."/>
            <person name="Birren B."/>
        </authorList>
    </citation>
    <scope>NUCLEOTIDE SEQUENCE [LARGE SCALE GENOMIC DNA]</scope>
    <source>
        <strain evidence="8 9">CBS 43764</strain>
    </source>
</reference>
<keyword evidence="2" id="KW-0813">Transport</keyword>
<feature type="transmembrane region" description="Helical" evidence="6">
    <location>
        <begin position="206"/>
        <end position="226"/>
    </location>
</feature>
<keyword evidence="4 6" id="KW-1133">Transmembrane helix</keyword>
<dbReference type="GO" id="GO:0022857">
    <property type="term" value="F:transmembrane transporter activity"/>
    <property type="evidence" value="ECO:0007669"/>
    <property type="project" value="InterPro"/>
</dbReference>
<feature type="domain" description="Major facilitator superfamily (MFS) profile" evidence="7">
    <location>
        <begin position="45"/>
        <end position="454"/>
    </location>
</feature>
<keyword evidence="3 6" id="KW-0812">Transmembrane</keyword>
<feature type="transmembrane region" description="Helical" evidence="6">
    <location>
        <begin position="304"/>
        <end position="325"/>
    </location>
</feature>
<dbReference type="OrthoDB" id="2250022at2759"/>
<evidence type="ECO:0000256" key="1">
    <source>
        <dbReference type="ARBA" id="ARBA00004141"/>
    </source>
</evidence>
<proteinExistence type="predicted"/>
<name>A0A0D2A5I2_9PEZI</name>
<protein>
    <recommendedName>
        <fullName evidence="7">Major facilitator superfamily (MFS) profile domain-containing protein</fullName>
    </recommendedName>
</protein>
<dbReference type="PROSITE" id="PS50850">
    <property type="entry name" value="MFS"/>
    <property type="match status" value="1"/>
</dbReference>
<dbReference type="Gene3D" id="1.20.1250.20">
    <property type="entry name" value="MFS general substrate transporter like domains"/>
    <property type="match status" value="2"/>
</dbReference>
<dbReference type="AlphaFoldDB" id="A0A0D2A5I2"/>
<feature type="transmembrane region" description="Helical" evidence="6">
    <location>
        <begin position="142"/>
        <end position="161"/>
    </location>
</feature>
<dbReference type="Proteomes" id="UP000053259">
    <property type="component" value="Unassembled WGS sequence"/>
</dbReference>
<evidence type="ECO:0000256" key="3">
    <source>
        <dbReference type="ARBA" id="ARBA00022692"/>
    </source>
</evidence>
<dbReference type="FunFam" id="1.20.1250.20:FF:000013">
    <property type="entry name" value="MFS general substrate transporter"/>
    <property type="match status" value="1"/>
</dbReference>
<keyword evidence="5 6" id="KW-0472">Membrane</keyword>
<feature type="transmembrane region" description="Helical" evidence="6">
    <location>
        <begin position="337"/>
        <end position="356"/>
    </location>
</feature>
<dbReference type="PANTHER" id="PTHR43791:SF92">
    <property type="entry name" value="AGL026WP"/>
    <property type="match status" value="1"/>
</dbReference>
<dbReference type="InterPro" id="IPR011701">
    <property type="entry name" value="MFS"/>
</dbReference>
<evidence type="ECO:0000259" key="7">
    <source>
        <dbReference type="PROSITE" id="PS50850"/>
    </source>
</evidence>
<dbReference type="RefSeq" id="XP_016211847.1">
    <property type="nucleotide sequence ID" value="XM_016360508.1"/>
</dbReference>
<gene>
    <name evidence="8" type="ORF">PV09_06813</name>
</gene>
<evidence type="ECO:0000256" key="6">
    <source>
        <dbReference type="SAM" id="Phobius"/>
    </source>
</evidence>
<feature type="transmembrane region" description="Helical" evidence="6">
    <location>
        <begin position="82"/>
        <end position="100"/>
    </location>
</feature>
<feature type="transmembrane region" description="Helical" evidence="6">
    <location>
        <begin position="395"/>
        <end position="416"/>
    </location>
</feature>
<evidence type="ECO:0000256" key="5">
    <source>
        <dbReference type="ARBA" id="ARBA00023136"/>
    </source>
</evidence>
<dbReference type="GO" id="GO:0016020">
    <property type="term" value="C:membrane"/>
    <property type="evidence" value="ECO:0007669"/>
    <property type="project" value="UniProtKB-SubCell"/>
</dbReference>
<dbReference type="InterPro" id="IPR036259">
    <property type="entry name" value="MFS_trans_sf"/>
</dbReference>
<dbReference type="HOGENOM" id="CLU_001265_0_6_1"/>
<feature type="transmembrane region" description="Helical" evidence="6">
    <location>
        <begin position="112"/>
        <end position="130"/>
    </location>
</feature>
<dbReference type="InParanoid" id="A0A0D2A5I2"/>
<feature type="transmembrane region" description="Helical" evidence="6">
    <location>
        <begin position="173"/>
        <end position="194"/>
    </location>
</feature>
<dbReference type="GeneID" id="27314786"/>
<evidence type="ECO:0000313" key="8">
    <source>
        <dbReference type="EMBL" id="KIW01978.1"/>
    </source>
</evidence>
<organism evidence="8 9">
    <name type="scientific">Verruconis gallopava</name>
    <dbReference type="NCBI Taxonomy" id="253628"/>
    <lineage>
        <taxon>Eukaryota</taxon>
        <taxon>Fungi</taxon>
        <taxon>Dikarya</taxon>
        <taxon>Ascomycota</taxon>
        <taxon>Pezizomycotina</taxon>
        <taxon>Dothideomycetes</taxon>
        <taxon>Pleosporomycetidae</taxon>
        <taxon>Venturiales</taxon>
        <taxon>Sympoventuriaceae</taxon>
        <taxon>Verruconis</taxon>
    </lineage>
</organism>
<sequence>MQEVEDTPSGEIVSRNRLMEKIAAWSPVEREEKERKLIRKIDLRLLPILIVMYIMNYIDRNALPQARIQGLVKDIGLKGVEYNIVLSLTFIGYILMQIPSNMLLGKFRPSRYLSMVMILWGIVSGCSGAVQNFGGIAACRFFLGITEAPFFAGVAFLFSGWYTRKELGKRLGLFFCGAMISGAFGGLFAAGIAAGFKHNHIHSWRWLFIIEGAATVAFAVATAFIIPDWPTTTKWLNEEEKMLGMIRLIEDVGDEETEIKTFAAFKMALTDYRVWLCIVGQVTAVASLTNFLPSLVATFGFSTVHTLLLTAPPYLFTAIFCLCSSYLSDRTSRRSPFIMAPIAVAAVGIIITLVTTNTAARYFSLFLMLPGSYGCFQISNAWMANIGARPQKKRAVALAMNNAFGNTALVWTPYLYPSTAAPKYTVAWSVNLALCVVVFVSTYILSFCLRRDNKKMDQIEAAEFVPRDAAGEKNGINTRYEHARSSGFAARYDI</sequence>
<dbReference type="SUPFAM" id="SSF103473">
    <property type="entry name" value="MFS general substrate transporter"/>
    <property type="match status" value="1"/>
</dbReference>